<dbReference type="EMBL" id="JABSTQ010009788">
    <property type="protein sequence ID" value="KAG0425925.1"/>
    <property type="molecule type" value="Genomic_DNA"/>
</dbReference>
<evidence type="ECO:0000313" key="1">
    <source>
        <dbReference type="EMBL" id="KAG0425925.1"/>
    </source>
</evidence>
<evidence type="ECO:0000313" key="2">
    <source>
        <dbReference type="Proteomes" id="UP000805193"/>
    </source>
</evidence>
<name>A0AC60PYR4_IXOPE</name>
<organism evidence="1 2">
    <name type="scientific">Ixodes persulcatus</name>
    <name type="common">Taiga tick</name>
    <dbReference type="NCBI Taxonomy" id="34615"/>
    <lineage>
        <taxon>Eukaryota</taxon>
        <taxon>Metazoa</taxon>
        <taxon>Ecdysozoa</taxon>
        <taxon>Arthropoda</taxon>
        <taxon>Chelicerata</taxon>
        <taxon>Arachnida</taxon>
        <taxon>Acari</taxon>
        <taxon>Parasitiformes</taxon>
        <taxon>Ixodida</taxon>
        <taxon>Ixodoidea</taxon>
        <taxon>Ixodidae</taxon>
        <taxon>Ixodinae</taxon>
        <taxon>Ixodes</taxon>
    </lineage>
</organism>
<comment type="caution">
    <text evidence="1">The sequence shown here is derived from an EMBL/GenBank/DDBJ whole genome shotgun (WGS) entry which is preliminary data.</text>
</comment>
<reference evidence="1 2" key="1">
    <citation type="journal article" date="2020" name="Cell">
        <title>Large-Scale Comparative Analyses of Tick Genomes Elucidate Their Genetic Diversity and Vector Capacities.</title>
        <authorList>
            <consortium name="Tick Genome and Microbiome Consortium (TIGMIC)"/>
            <person name="Jia N."/>
            <person name="Wang J."/>
            <person name="Shi W."/>
            <person name="Du L."/>
            <person name="Sun Y."/>
            <person name="Zhan W."/>
            <person name="Jiang J.F."/>
            <person name="Wang Q."/>
            <person name="Zhang B."/>
            <person name="Ji P."/>
            <person name="Bell-Sakyi L."/>
            <person name="Cui X.M."/>
            <person name="Yuan T.T."/>
            <person name="Jiang B.G."/>
            <person name="Yang W.F."/>
            <person name="Lam T.T."/>
            <person name="Chang Q.C."/>
            <person name="Ding S.J."/>
            <person name="Wang X.J."/>
            <person name="Zhu J.G."/>
            <person name="Ruan X.D."/>
            <person name="Zhao L."/>
            <person name="Wei J.T."/>
            <person name="Ye R.Z."/>
            <person name="Que T.C."/>
            <person name="Du C.H."/>
            <person name="Zhou Y.H."/>
            <person name="Cheng J.X."/>
            <person name="Dai P.F."/>
            <person name="Guo W.B."/>
            <person name="Han X.H."/>
            <person name="Huang E.J."/>
            <person name="Li L.F."/>
            <person name="Wei W."/>
            <person name="Gao Y.C."/>
            <person name="Liu J.Z."/>
            <person name="Shao H.Z."/>
            <person name="Wang X."/>
            <person name="Wang C.C."/>
            <person name="Yang T.C."/>
            <person name="Huo Q.B."/>
            <person name="Li W."/>
            <person name="Chen H.Y."/>
            <person name="Chen S.E."/>
            <person name="Zhou L.G."/>
            <person name="Ni X.B."/>
            <person name="Tian J.H."/>
            <person name="Sheng Y."/>
            <person name="Liu T."/>
            <person name="Pan Y.S."/>
            <person name="Xia L.Y."/>
            <person name="Li J."/>
            <person name="Zhao F."/>
            <person name="Cao W.C."/>
        </authorList>
    </citation>
    <scope>NUCLEOTIDE SEQUENCE [LARGE SCALE GENOMIC DNA]</scope>
    <source>
        <strain evidence="1">Iper-2018</strain>
    </source>
</reference>
<proteinExistence type="predicted"/>
<protein>
    <submittedName>
        <fullName evidence="1">Uncharacterized protein</fullName>
    </submittedName>
</protein>
<gene>
    <name evidence="1" type="ORF">HPB47_026918</name>
</gene>
<accession>A0AC60PYR4</accession>
<keyword evidence="2" id="KW-1185">Reference proteome</keyword>
<sequence>MPMEGVVYKNHAFESRPLSADEAIATILCPWTFPVKVRICASPPEGGPCDLTLERWNYNKSTGICSKFVYGGCFGNANSFDTEERCLACCDFSLD</sequence>
<dbReference type="Proteomes" id="UP000805193">
    <property type="component" value="Unassembled WGS sequence"/>
</dbReference>